<dbReference type="Proteomes" id="UP001183610">
    <property type="component" value="Unassembled WGS sequence"/>
</dbReference>
<name>A0ABU2R2T3_9ACTN</name>
<dbReference type="EMBL" id="JAVRET010000042">
    <property type="protein sequence ID" value="MDT0411013.1"/>
    <property type="molecule type" value="Genomic_DNA"/>
</dbReference>
<evidence type="ECO:0008006" key="3">
    <source>
        <dbReference type="Google" id="ProtNLM"/>
    </source>
</evidence>
<proteinExistence type="predicted"/>
<dbReference type="SUPFAM" id="SSF109604">
    <property type="entry name" value="HD-domain/PDEase-like"/>
    <property type="match status" value="1"/>
</dbReference>
<evidence type="ECO:0000313" key="1">
    <source>
        <dbReference type="EMBL" id="MDT0411013.1"/>
    </source>
</evidence>
<comment type="caution">
    <text evidence="1">The sequence shown here is derived from an EMBL/GenBank/DDBJ whole genome shotgun (WGS) entry which is preliminary data.</text>
</comment>
<dbReference type="RefSeq" id="WP_029396842.1">
    <property type="nucleotide sequence ID" value="NZ_JAVRET010000042.1"/>
</dbReference>
<organism evidence="1 2">
    <name type="scientific">Streptomyces evansiae</name>
    <dbReference type="NCBI Taxonomy" id="3075535"/>
    <lineage>
        <taxon>Bacteria</taxon>
        <taxon>Bacillati</taxon>
        <taxon>Actinomycetota</taxon>
        <taxon>Actinomycetes</taxon>
        <taxon>Kitasatosporales</taxon>
        <taxon>Streptomycetaceae</taxon>
        <taxon>Streptomyces</taxon>
    </lineage>
</organism>
<sequence length="254" mass="28067">MSTTPPSASLIHLAAQRRLPPHQYMDRVTVDWIGDNRPSFPSSRTPALRARSRDLLTHLALPPQWWADRRLYTSLHGVRHALRTATFAAVLAETNGLDDADVATATLAAAVHDCRRHHDRDDPGHGARAAVWLAANADTVWNHVGLTAAPRLSVRAATAIRLHDIPYEAFTKDDVTDHARTGPIADVLKAADALDRYRLPKLKWWPDTRYVHEPAFDSLRELAFDLVLISEQAHLTGADGSAAVRYALAEKGLV</sequence>
<dbReference type="Gene3D" id="1.10.3210.10">
    <property type="entry name" value="Hypothetical protein af1432"/>
    <property type="match status" value="1"/>
</dbReference>
<reference evidence="2" key="1">
    <citation type="submission" date="2023-07" db="EMBL/GenBank/DDBJ databases">
        <title>30 novel species of actinomycetes from the DSMZ collection.</title>
        <authorList>
            <person name="Nouioui I."/>
        </authorList>
    </citation>
    <scope>NUCLEOTIDE SEQUENCE [LARGE SCALE GENOMIC DNA]</scope>
    <source>
        <strain evidence="2">DSM 41979</strain>
    </source>
</reference>
<evidence type="ECO:0000313" key="2">
    <source>
        <dbReference type="Proteomes" id="UP001183610"/>
    </source>
</evidence>
<accession>A0ABU2R2T3</accession>
<gene>
    <name evidence="1" type="ORF">RM698_18405</name>
</gene>
<protein>
    <recommendedName>
        <fullName evidence="3">HD domain-containing protein</fullName>
    </recommendedName>
</protein>
<keyword evidence="2" id="KW-1185">Reference proteome</keyword>